<evidence type="ECO:0000313" key="10">
    <source>
        <dbReference type="Proteomes" id="UP000215027"/>
    </source>
</evidence>
<feature type="transmembrane region" description="Helical" evidence="8">
    <location>
        <begin position="398"/>
        <end position="420"/>
    </location>
</feature>
<dbReference type="InterPro" id="IPR050297">
    <property type="entry name" value="LipidA_mod_glycosyltrf_83"/>
</dbReference>
<dbReference type="KEGG" id="pbf:CFX0092_A2222"/>
<evidence type="ECO:0000256" key="4">
    <source>
        <dbReference type="ARBA" id="ARBA00022679"/>
    </source>
</evidence>
<proteinExistence type="predicted"/>
<dbReference type="AlphaFoldDB" id="A0A160T5U2"/>
<evidence type="ECO:0000256" key="7">
    <source>
        <dbReference type="ARBA" id="ARBA00023136"/>
    </source>
</evidence>
<accession>A0A160T5U2</accession>
<evidence type="ECO:0000256" key="3">
    <source>
        <dbReference type="ARBA" id="ARBA00022676"/>
    </source>
</evidence>
<keyword evidence="2" id="KW-1003">Cell membrane</keyword>
<organism evidence="9 10">
    <name type="scientific">Candidatus Promineifilum breve</name>
    <dbReference type="NCBI Taxonomy" id="1806508"/>
    <lineage>
        <taxon>Bacteria</taxon>
        <taxon>Bacillati</taxon>
        <taxon>Chloroflexota</taxon>
        <taxon>Ardenticatenia</taxon>
        <taxon>Candidatus Promineifilales</taxon>
        <taxon>Candidatus Promineifilaceae</taxon>
        <taxon>Candidatus Promineifilum</taxon>
    </lineage>
</organism>
<evidence type="ECO:0000313" key="9">
    <source>
        <dbReference type="EMBL" id="CUS04100.2"/>
    </source>
</evidence>
<evidence type="ECO:0000256" key="1">
    <source>
        <dbReference type="ARBA" id="ARBA00004651"/>
    </source>
</evidence>
<name>A0A160T5U2_9CHLR</name>
<feature type="transmembrane region" description="Helical" evidence="8">
    <location>
        <begin position="254"/>
        <end position="278"/>
    </location>
</feature>
<feature type="transmembrane region" description="Helical" evidence="8">
    <location>
        <begin position="212"/>
        <end position="242"/>
    </location>
</feature>
<keyword evidence="5 8" id="KW-0812">Transmembrane</keyword>
<reference evidence="9" key="1">
    <citation type="submission" date="2016-01" db="EMBL/GenBank/DDBJ databases">
        <authorList>
            <person name="Mcilroy J.S."/>
            <person name="Karst M S."/>
            <person name="Albertsen M."/>
        </authorList>
    </citation>
    <scope>NUCLEOTIDE SEQUENCE</scope>
    <source>
        <strain evidence="9">Cfx-K</strain>
    </source>
</reference>
<dbReference type="InterPro" id="IPR018674">
    <property type="entry name" value="DUF2142_membrane"/>
</dbReference>
<feature type="transmembrane region" description="Helical" evidence="8">
    <location>
        <begin position="344"/>
        <end position="366"/>
    </location>
</feature>
<feature type="transmembrane region" description="Helical" evidence="8">
    <location>
        <begin position="453"/>
        <end position="477"/>
    </location>
</feature>
<feature type="transmembrane region" description="Helical" evidence="8">
    <location>
        <begin position="12"/>
        <end position="29"/>
    </location>
</feature>
<feature type="transmembrane region" description="Helical" evidence="8">
    <location>
        <begin position="114"/>
        <end position="135"/>
    </location>
</feature>
<evidence type="ECO:0000256" key="5">
    <source>
        <dbReference type="ARBA" id="ARBA00022692"/>
    </source>
</evidence>
<evidence type="ECO:0000256" key="8">
    <source>
        <dbReference type="SAM" id="Phobius"/>
    </source>
</evidence>
<dbReference type="PANTHER" id="PTHR33908">
    <property type="entry name" value="MANNOSYLTRANSFERASE YKCB-RELATED"/>
    <property type="match status" value="1"/>
</dbReference>
<feature type="transmembrane region" description="Helical" evidence="8">
    <location>
        <begin position="426"/>
        <end position="446"/>
    </location>
</feature>
<keyword evidence="7 8" id="KW-0472">Membrane</keyword>
<keyword evidence="3" id="KW-0328">Glycosyltransferase</keyword>
<feature type="transmembrane region" description="Helical" evidence="8">
    <location>
        <begin position="141"/>
        <end position="160"/>
    </location>
</feature>
<evidence type="ECO:0000256" key="6">
    <source>
        <dbReference type="ARBA" id="ARBA00022989"/>
    </source>
</evidence>
<gene>
    <name evidence="9" type="ORF">CFX0092_A2222</name>
</gene>
<keyword evidence="10" id="KW-1185">Reference proteome</keyword>
<dbReference type="Pfam" id="PF09913">
    <property type="entry name" value="DUF2142"/>
    <property type="match status" value="1"/>
</dbReference>
<evidence type="ECO:0000256" key="2">
    <source>
        <dbReference type="ARBA" id="ARBA00022475"/>
    </source>
</evidence>
<dbReference type="GO" id="GO:0016763">
    <property type="term" value="F:pentosyltransferase activity"/>
    <property type="evidence" value="ECO:0007669"/>
    <property type="project" value="TreeGrafter"/>
</dbReference>
<protein>
    <submittedName>
        <fullName evidence="9">Uncharacterized protein</fullName>
    </submittedName>
</protein>
<dbReference type="Proteomes" id="UP000215027">
    <property type="component" value="Chromosome I"/>
</dbReference>
<dbReference type="GO" id="GO:0009103">
    <property type="term" value="P:lipopolysaccharide biosynthetic process"/>
    <property type="evidence" value="ECO:0007669"/>
    <property type="project" value="UniProtKB-ARBA"/>
</dbReference>
<dbReference type="GO" id="GO:0005886">
    <property type="term" value="C:plasma membrane"/>
    <property type="evidence" value="ECO:0007669"/>
    <property type="project" value="UniProtKB-SubCell"/>
</dbReference>
<keyword evidence="4" id="KW-0808">Transferase</keyword>
<dbReference type="PANTHER" id="PTHR33908:SF11">
    <property type="entry name" value="MEMBRANE PROTEIN"/>
    <property type="match status" value="1"/>
</dbReference>
<comment type="subcellular location">
    <subcellularLocation>
        <location evidence="1">Cell membrane</location>
        <topology evidence="1">Multi-pass membrane protein</topology>
    </subcellularLocation>
</comment>
<keyword evidence="6 8" id="KW-1133">Transmembrane helix</keyword>
<sequence>MRQGTRRTEYFLLGMLLLAYLALGTLFAVRTPAWQAPDEPAHVNYVRQLVEGGLPVIAPGDWDQAYLSQVVGAEFAPAFPVDGLTYEDWQPPLYYLLQAPVYRLTGGSLTAMRLLSVLLGAGVVALAYVVGRAVFDGDIPAALAVAAFVAFLPQHLAILGSVNNDSLAELIIAAMLALLVVAWPEAPPQSPPVGGKKEPSPPEWGKKERGRLLALGLLLGAGFLTKGTVYIMAPVVGVFLLVRYWPRRSDRSAAGLSGLIRPLLLVFVPALLLGLLWWGRNVAVYGGLDVIGKAAHDAVVVGQPRTAEWIAQYGLGGTIMRFLRTTFTSFWGQFGWMAAPLPGWMVGALAVVTLAAVVGLVMATAVQAGGQGSRGAGEHRPNDEPFFTRHSPLATRHLLVLGLTFLLTLSLHVFYNLTFVQHQGRYLFPALIPIAVGFVVGLGYWLRPLVRRWAWAAWLLPLGIAALLGGIALYALWRILPGLAPG</sequence>
<dbReference type="EMBL" id="LN890655">
    <property type="protein sequence ID" value="CUS04100.2"/>
    <property type="molecule type" value="Genomic_DNA"/>
</dbReference>
<feature type="transmembrane region" description="Helical" evidence="8">
    <location>
        <begin position="167"/>
        <end position="184"/>
    </location>
</feature>